<name>A0A1E3B5D8_ASPCR</name>
<evidence type="ECO:0000313" key="3">
    <source>
        <dbReference type="EMBL" id="ODM16180.1"/>
    </source>
</evidence>
<accession>A0A1E3B5D8</accession>
<dbReference type="STRING" id="573508.A0A1E3B5D8"/>
<dbReference type="OrthoDB" id="429813at2759"/>
<gene>
    <name evidence="3" type="ORF">SI65_08179</name>
</gene>
<reference evidence="3 4" key="1">
    <citation type="journal article" date="2016" name="BMC Genomics">
        <title>Comparative genomic and transcriptomic analyses of the Fuzhuan brick tea-fermentation fungus Aspergillus cristatus.</title>
        <authorList>
            <person name="Ge Y."/>
            <person name="Wang Y."/>
            <person name="Liu Y."/>
            <person name="Tan Y."/>
            <person name="Ren X."/>
            <person name="Zhang X."/>
            <person name="Hyde K.D."/>
            <person name="Liu Y."/>
            <person name="Liu Z."/>
        </authorList>
    </citation>
    <scope>NUCLEOTIDE SEQUENCE [LARGE SCALE GENOMIC DNA]</scope>
    <source>
        <strain evidence="3 4">GZAAS20.1005</strain>
    </source>
</reference>
<protein>
    <submittedName>
        <fullName evidence="3">Uncharacterized protein</fullName>
    </submittedName>
</protein>
<dbReference type="VEuPathDB" id="FungiDB:SI65_08179"/>
<comment type="caution">
    <text evidence="3">The sequence shown here is derived from an EMBL/GenBank/DDBJ whole genome shotgun (WGS) entry which is preliminary data.</text>
</comment>
<keyword evidence="4" id="KW-1185">Reference proteome</keyword>
<evidence type="ECO:0000256" key="2">
    <source>
        <dbReference type="ARBA" id="ARBA00022553"/>
    </source>
</evidence>
<keyword evidence="2" id="KW-0597">Phosphoprotein</keyword>
<dbReference type="Gene3D" id="3.40.50.720">
    <property type="entry name" value="NAD(P)-binding Rossmann-like Domain"/>
    <property type="match status" value="1"/>
</dbReference>
<dbReference type="PANTHER" id="PTHR43439:SF2">
    <property type="entry name" value="ENZYME, PUTATIVE (JCVI)-RELATED"/>
    <property type="match status" value="1"/>
</dbReference>
<dbReference type="PANTHER" id="PTHR43439">
    <property type="entry name" value="PHENYLACETATE-COENZYME A LIGASE"/>
    <property type="match status" value="1"/>
</dbReference>
<dbReference type="EMBL" id="JXNT01000012">
    <property type="protein sequence ID" value="ODM16180.1"/>
    <property type="molecule type" value="Genomic_DNA"/>
</dbReference>
<dbReference type="AlphaFoldDB" id="A0A1E3B5D8"/>
<dbReference type="Proteomes" id="UP000094569">
    <property type="component" value="Unassembled WGS sequence"/>
</dbReference>
<keyword evidence="1" id="KW-0596">Phosphopantetheine</keyword>
<evidence type="ECO:0000256" key="1">
    <source>
        <dbReference type="ARBA" id="ARBA00022450"/>
    </source>
</evidence>
<organism evidence="3 4">
    <name type="scientific">Aspergillus cristatus</name>
    <name type="common">Chinese Fuzhuan brick tea-fermentation fungus</name>
    <name type="synonym">Eurotium cristatum</name>
    <dbReference type="NCBI Taxonomy" id="573508"/>
    <lineage>
        <taxon>Eukaryota</taxon>
        <taxon>Fungi</taxon>
        <taxon>Dikarya</taxon>
        <taxon>Ascomycota</taxon>
        <taxon>Pezizomycotina</taxon>
        <taxon>Eurotiomycetes</taxon>
        <taxon>Eurotiomycetidae</taxon>
        <taxon>Eurotiales</taxon>
        <taxon>Aspergillaceae</taxon>
        <taxon>Aspergillus</taxon>
        <taxon>Aspergillus subgen. Aspergillus</taxon>
    </lineage>
</organism>
<evidence type="ECO:0000313" key="4">
    <source>
        <dbReference type="Proteomes" id="UP000094569"/>
    </source>
</evidence>
<dbReference type="InterPro" id="IPR051414">
    <property type="entry name" value="Adenylate-forming_Reductase"/>
</dbReference>
<sequence length="132" mass="14184">MLEIVHARHRSSPSSAVFHLTNPNPTPWSLLIPTIQDKYTVKPVDFAAWLAKLENISSPSSTEIAEKPALKLLSFYRGLQDGESAMSVALNVRPAKEASASMRSLGPVSAVADAELAGAVAVLIDRTCYIPL</sequence>
<proteinExistence type="predicted"/>